<protein>
    <recommendedName>
        <fullName evidence="3">Amidohydrolase-related domain-containing protein</fullName>
    </recommendedName>
</protein>
<dbReference type="GO" id="GO:0016787">
    <property type="term" value="F:hydrolase activity"/>
    <property type="evidence" value="ECO:0007669"/>
    <property type="project" value="InterPro"/>
</dbReference>
<dbReference type="AlphaFoldDB" id="A0A444QEU6"/>
<evidence type="ECO:0000259" key="3">
    <source>
        <dbReference type="Pfam" id="PF04909"/>
    </source>
</evidence>
<feature type="domain" description="Amidohydrolase-related" evidence="3">
    <location>
        <begin position="129"/>
        <end position="404"/>
    </location>
</feature>
<evidence type="ECO:0000256" key="2">
    <source>
        <dbReference type="SAM" id="MobiDB-lite"/>
    </source>
</evidence>
<sequence>MRTIVSILRFTTRMITTMSQRPPVRRVSTRFQNQPMRFFRCSTAVAPDTEDTVQPFLAQRATASSRAATRTGSMFGMGTSSGTDPPMVASEPGEAEGSTLSRRVVRRPGTMAIGRDGAVGTGHPGMRIIDAHLHVWDTDRLGYDWLREVPTLNRPMGFAELAAERLSGAAHIDGFVFVQADCRPEQALTEVDWVTTISAEGPTVGIVAFAPLEHGDAVSAHLDALGERALVVGVRRLLQSEPRGFSESHVFRAGARALSSRSLVFDACVTEDQLDDVTALADAIPTLSIVLDHLGKPDIASGSADTWRQAITELARRPNVVCKVSGLPPQTGSPAWSLETLRPYLDTVLDVFGADRLLFGSDWPASSGQTTYDRWLDGVLEWAAPFSADERAGLFSETASRVYSLDR</sequence>
<feature type="region of interest" description="Disordered" evidence="2">
    <location>
        <begin position="63"/>
        <end position="100"/>
    </location>
</feature>
<dbReference type="Pfam" id="PF04909">
    <property type="entry name" value="Amidohydro_2"/>
    <property type="match status" value="1"/>
</dbReference>
<comment type="similarity">
    <text evidence="1">Belongs to the metallo-dependent hydrolases superfamily.</text>
</comment>
<evidence type="ECO:0000313" key="5">
    <source>
        <dbReference type="Proteomes" id="UP000288603"/>
    </source>
</evidence>
<reference evidence="4 5" key="1">
    <citation type="submission" date="2018-12" db="EMBL/GenBank/DDBJ databases">
        <authorList>
            <person name="Li F."/>
        </authorList>
    </citation>
    <scope>NUCLEOTIDE SEQUENCE [LARGE SCALE GENOMIC DNA]</scope>
    <source>
        <strain evidence="4 5">8H24J-4-2</strain>
    </source>
</reference>
<dbReference type="InterPro" id="IPR006680">
    <property type="entry name" value="Amidohydro-rel"/>
</dbReference>
<comment type="caution">
    <text evidence="4">The sequence shown here is derived from an EMBL/GenBank/DDBJ whole genome shotgun (WGS) entry which is preliminary data.</text>
</comment>
<dbReference type="PANTHER" id="PTHR43569:SF2">
    <property type="entry name" value="AMIDOHYDROLASE-RELATED DOMAIN-CONTAINING PROTEIN"/>
    <property type="match status" value="1"/>
</dbReference>
<name>A0A444QEU6_9MICO</name>
<feature type="compositionally biased region" description="Low complexity" evidence="2">
    <location>
        <begin position="63"/>
        <end position="83"/>
    </location>
</feature>
<gene>
    <name evidence="4" type="ORF">ELQ92_01965</name>
</gene>
<dbReference type="Gene3D" id="3.20.20.140">
    <property type="entry name" value="Metal-dependent hydrolases"/>
    <property type="match status" value="1"/>
</dbReference>
<organism evidence="4 5">
    <name type="scientific">Labedella populi</name>
    <dbReference type="NCBI Taxonomy" id="2498850"/>
    <lineage>
        <taxon>Bacteria</taxon>
        <taxon>Bacillati</taxon>
        <taxon>Actinomycetota</taxon>
        <taxon>Actinomycetes</taxon>
        <taxon>Micrococcales</taxon>
        <taxon>Microbacteriaceae</taxon>
        <taxon>Labedella</taxon>
    </lineage>
</organism>
<dbReference type="Proteomes" id="UP000288603">
    <property type="component" value="Unassembled WGS sequence"/>
</dbReference>
<evidence type="ECO:0000313" key="4">
    <source>
        <dbReference type="EMBL" id="RWZ68044.1"/>
    </source>
</evidence>
<dbReference type="InterPro" id="IPR032466">
    <property type="entry name" value="Metal_Hydrolase"/>
</dbReference>
<dbReference type="InterPro" id="IPR052350">
    <property type="entry name" value="Metallo-dep_Lactonases"/>
</dbReference>
<dbReference type="OrthoDB" id="5450317at2"/>
<accession>A0A444QEU6</accession>
<keyword evidence="5" id="KW-1185">Reference proteome</keyword>
<dbReference type="PANTHER" id="PTHR43569">
    <property type="entry name" value="AMIDOHYDROLASE"/>
    <property type="match status" value="1"/>
</dbReference>
<dbReference type="EMBL" id="RZNC01000001">
    <property type="protein sequence ID" value="RWZ68044.1"/>
    <property type="molecule type" value="Genomic_DNA"/>
</dbReference>
<evidence type="ECO:0000256" key="1">
    <source>
        <dbReference type="ARBA" id="ARBA00038310"/>
    </source>
</evidence>
<dbReference type="SUPFAM" id="SSF51556">
    <property type="entry name" value="Metallo-dependent hydrolases"/>
    <property type="match status" value="1"/>
</dbReference>
<proteinExistence type="inferred from homology"/>